<feature type="compositionally biased region" description="Low complexity" evidence="1">
    <location>
        <begin position="360"/>
        <end position="383"/>
    </location>
</feature>
<dbReference type="InterPro" id="IPR019622">
    <property type="entry name" value="Rrn9_dom"/>
</dbReference>
<dbReference type="EMBL" id="JAGMWT010000006">
    <property type="protein sequence ID" value="KAH7126935.1"/>
    <property type="molecule type" value="Genomic_DNA"/>
</dbReference>
<protein>
    <recommendedName>
        <fullName evidence="2">Rrn9 domain-containing protein</fullName>
    </recommendedName>
</protein>
<feature type="compositionally biased region" description="Basic and acidic residues" evidence="1">
    <location>
        <begin position="262"/>
        <end position="281"/>
    </location>
</feature>
<feature type="compositionally biased region" description="Acidic residues" evidence="1">
    <location>
        <begin position="51"/>
        <end position="70"/>
    </location>
</feature>
<dbReference type="OrthoDB" id="5412288at2759"/>
<accession>A0A9P9IPW2</accession>
<feature type="compositionally biased region" description="Pro residues" evidence="1">
    <location>
        <begin position="626"/>
        <end position="635"/>
    </location>
</feature>
<feature type="region of interest" description="Disordered" evidence="1">
    <location>
        <begin position="225"/>
        <end position="291"/>
    </location>
</feature>
<feature type="region of interest" description="Disordered" evidence="1">
    <location>
        <begin position="51"/>
        <end position="78"/>
    </location>
</feature>
<feature type="compositionally biased region" description="Acidic residues" evidence="1">
    <location>
        <begin position="407"/>
        <end position="420"/>
    </location>
</feature>
<feature type="region of interest" description="Disordered" evidence="1">
    <location>
        <begin position="594"/>
        <end position="635"/>
    </location>
</feature>
<feature type="region of interest" description="Disordered" evidence="1">
    <location>
        <begin position="1"/>
        <end position="39"/>
    </location>
</feature>
<feature type="compositionally biased region" description="Low complexity" evidence="1">
    <location>
        <begin position="21"/>
        <end position="35"/>
    </location>
</feature>
<feature type="domain" description="Rrn9" evidence="2">
    <location>
        <begin position="99"/>
        <end position="183"/>
    </location>
</feature>
<sequence length="635" mass="70645">MSLFGGDTDGSVSAYEPEDSPTPTSPLSPAAQAQQDVGFVPTLYTIPDVDFNDADDDLEVESEEELSPDEDLVRPNRFAGKPSTWKKYTATERQTAASLEQIQSGDLAAHLYNAHALKKRVRIPKRQIKDIRDWQHKDHWMKKGKDLNFVDIAGDEQVELIPSKRWTAWPLPVGRVPAAYEKFGPREPEHDGIIGGFGEVNVGDELREEILASFLVQAKEQWLGRDTDSDSESNVNARQKQKLKARSGSPGSTSGASTDNDTELKSGNELDRSRHTPETMHSRNPSLILTQPTLLADDDKARRNLQPSINSLLSQLNTLAEALRKTRLNHFGRHAYSDSSASEFTEDAGSRTSRSRSLSRSRSISTRKIASGANSRANSSRPQRAPPKPQQRLSKKAKPQKAREGSSDYDVDSDEEEEYMDQSKSVSRRNSIDSLFNNEASVQAGLMDWSEVLGVASMTGWNANAIHRTAQRCAVLFGENMDFRHLDESLAMKPVSAPIQYTPSMIPGPNDMNSQIISAEKRPYFEPGTLRCPHVGCRGHEEDFRIPYRVVEHVQRVHGYDPRTNDSDNEDRKFGGVHIDGFMKPITAKIGWLGSGRAKSVSRPKSVEGKLPQRRKVVKGEKELPSSPPPMSPLD</sequence>
<evidence type="ECO:0000313" key="4">
    <source>
        <dbReference type="Proteomes" id="UP000700596"/>
    </source>
</evidence>
<evidence type="ECO:0000259" key="2">
    <source>
        <dbReference type="Pfam" id="PF10680"/>
    </source>
</evidence>
<feature type="compositionally biased region" description="Polar residues" evidence="1">
    <location>
        <begin position="282"/>
        <end position="291"/>
    </location>
</feature>
<keyword evidence="4" id="KW-1185">Reference proteome</keyword>
<evidence type="ECO:0000313" key="3">
    <source>
        <dbReference type="EMBL" id="KAH7126935.1"/>
    </source>
</evidence>
<proteinExistence type="predicted"/>
<dbReference type="AlphaFoldDB" id="A0A9P9IPW2"/>
<reference evidence="3" key="1">
    <citation type="journal article" date="2021" name="Nat. Commun.">
        <title>Genetic determinants of endophytism in the Arabidopsis root mycobiome.</title>
        <authorList>
            <person name="Mesny F."/>
            <person name="Miyauchi S."/>
            <person name="Thiergart T."/>
            <person name="Pickel B."/>
            <person name="Atanasova L."/>
            <person name="Karlsson M."/>
            <person name="Huettel B."/>
            <person name="Barry K.W."/>
            <person name="Haridas S."/>
            <person name="Chen C."/>
            <person name="Bauer D."/>
            <person name="Andreopoulos W."/>
            <person name="Pangilinan J."/>
            <person name="LaButti K."/>
            <person name="Riley R."/>
            <person name="Lipzen A."/>
            <person name="Clum A."/>
            <person name="Drula E."/>
            <person name="Henrissat B."/>
            <person name="Kohler A."/>
            <person name="Grigoriev I.V."/>
            <person name="Martin F.M."/>
            <person name="Hacquard S."/>
        </authorList>
    </citation>
    <scope>NUCLEOTIDE SEQUENCE</scope>
    <source>
        <strain evidence="3">MPI-CAGE-CH-0243</strain>
    </source>
</reference>
<feature type="region of interest" description="Disordered" evidence="1">
    <location>
        <begin position="337"/>
        <end position="428"/>
    </location>
</feature>
<organism evidence="3 4">
    <name type="scientific">Dendryphion nanum</name>
    <dbReference type="NCBI Taxonomy" id="256645"/>
    <lineage>
        <taxon>Eukaryota</taxon>
        <taxon>Fungi</taxon>
        <taxon>Dikarya</taxon>
        <taxon>Ascomycota</taxon>
        <taxon>Pezizomycotina</taxon>
        <taxon>Dothideomycetes</taxon>
        <taxon>Pleosporomycetidae</taxon>
        <taxon>Pleosporales</taxon>
        <taxon>Torulaceae</taxon>
        <taxon>Dendryphion</taxon>
    </lineage>
</organism>
<feature type="compositionally biased region" description="Low complexity" evidence="1">
    <location>
        <begin position="247"/>
        <end position="258"/>
    </location>
</feature>
<gene>
    <name evidence="3" type="ORF">B0J11DRAFT_289834</name>
</gene>
<evidence type="ECO:0000256" key="1">
    <source>
        <dbReference type="SAM" id="MobiDB-lite"/>
    </source>
</evidence>
<name>A0A9P9IPW2_9PLEO</name>
<dbReference type="Proteomes" id="UP000700596">
    <property type="component" value="Unassembled WGS sequence"/>
</dbReference>
<dbReference type="Pfam" id="PF10680">
    <property type="entry name" value="RRN9"/>
    <property type="match status" value="1"/>
</dbReference>
<comment type="caution">
    <text evidence="3">The sequence shown here is derived from an EMBL/GenBank/DDBJ whole genome shotgun (WGS) entry which is preliminary data.</text>
</comment>